<comment type="caution">
    <text evidence="3">The sequence shown here is derived from an EMBL/GenBank/DDBJ whole genome shotgun (WGS) entry which is preliminary data.</text>
</comment>
<feature type="region of interest" description="Disordered" evidence="1">
    <location>
        <begin position="165"/>
        <end position="337"/>
    </location>
</feature>
<keyword evidence="2" id="KW-0812">Transmembrane</keyword>
<evidence type="ECO:0000313" key="3">
    <source>
        <dbReference type="EMBL" id="KAJ7733059.1"/>
    </source>
</evidence>
<feature type="compositionally biased region" description="Pro residues" evidence="1">
    <location>
        <begin position="239"/>
        <end position="252"/>
    </location>
</feature>
<evidence type="ECO:0000256" key="1">
    <source>
        <dbReference type="SAM" id="MobiDB-lite"/>
    </source>
</evidence>
<evidence type="ECO:0000313" key="4">
    <source>
        <dbReference type="Proteomes" id="UP001215280"/>
    </source>
</evidence>
<protein>
    <recommendedName>
        <fullName evidence="5">Transmembrane protein</fullName>
    </recommendedName>
</protein>
<organism evidence="3 4">
    <name type="scientific">Mycena maculata</name>
    <dbReference type="NCBI Taxonomy" id="230809"/>
    <lineage>
        <taxon>Eukaryota</taxon>
        <taxon>Fungi</taxon>
        <taxon>Dikarya</taxon>
        <taxon>Basidiomycota</taxon>
        <taxon>Agaricomycotina</taxon>
        <taxon>Agaricomycetes</taxon>
        <taxon>Agaricomycetidae</taxon>
        <taxon>Agaricales</taxon>
        <taxon>Marasmiineae</taxon>
        <taxon>Mycenaceae</taxon>
        <taxon>Mycena</taxon>
    </lineage>
</organism>
<dbReference type="AlphaFoldDB" id="A0AAD7I356"/>
<name>A0AAD7I356_9AGAR</name>
<dbReference type="EMBL" id="JARJLG010000170">
    <property type="protein sequence ID" value="KAJ7733059.1"/>
    <property type="molecule type" value="Genomic_DNA"/>
</dbReference>
<evidence type="ECO:0008006" key="5">
    <source>
        <dbReference type="Google" id="ProtNLM"/>
    </source>
</evidence>
<sequence>MSPNSAATLRIPRLRAWHLKGDAAGTEPEEKGDVVGTKQEENVHAHGRIGCDERIPDVMSPMDYCVDVRSGVRSGVRSKAAVTITSDSIPPTSSSGSGMGIQAPDRRLGSFWHCLKFFLALLIMSGFFCGALTCRAAIGSAAALSQHQKNSPAYRDLMAQTFSSTMPDSEIHSDGPSLPSTHRSLAYCNGNNGPGPPTNASAGPSFTPNADADVIMHTAGQDPSDFGNEEPPEISLAPSPEPSQAPPSPKPLQTPLAPNSPVTETGPRKRIIHLPKRFRDLLPEALPSDEVEDPQQTSSERTVHTRSCRNSSILWNLPSPGPRKEIFPLQPTLPNLS</sequence>
<feature type="transmembrane region" description="Helical" evidence="2">
    <location>
        <begin position="117"/>
        <end position="138"/>
    </location>
</feature>
<accession>A0AAD7I356</accession>
<reference evidence="3" key="1">
    <citation type="submission" date="2023-03" db="EMBL/GenBank/DDBJ databases">
        <title>Massive genome expansion in bonnet fungi (Mycena s.s.) driven by repeated elements and novel gene families across ecological guilds.</title>
        <authorList>
            <consortium name="Lawrence Berkeley National Laboratory"/>
            <person name="Harder C.B."/>
            <person name="Miyauchi S."/>
            <person name="Viragh M."/>
            <person name="Kuo A."/>
            <person name="Thoen E."/>
            <person name="Andreopoulos B."/>
            <person name="Lu D."/>
            <person name="Skrede I."/>
            <person name="Drula E."/>
            <person name="Henrissat B."/>
            <person name="Morin E."/>
            <person name="Kohler A."/>
            <person name="Barry K."/>
            <person name="LaButti K."/>
            <person name="Morin E."/>
            <person name="Salamov A."/>
            <person name="Lipzen A."/>
            <person name="Mereny Z."/>
            <person name="Hegedus B."/>
            <person name="Baldrian P."/>
            <person name="Stursova M."/>
            <person name="Weitz H."/>
            <person name="Taylor A."/>
            <person name="Grigoriev I.V."/>
            <person name="Nagy L.G."/>
            <person name="Martin F."/>
            <person name="Kauserud H."/>
        </authorList>
    </citation>
    <scope>NUCLEOTIDE SEQUENCE</scope>
    <source>
        <strain evidence="3">CBHHK188m</strain>
    </source>
</reference>
<proteinExistence type="predicted"/>
<evidence type="ECO:0000256" key="2">
    <source>
        <dbReference type="SAM" id="Phobius"/>
    </source>
</evidence>
<keyword evidence="2" id="KW-1133">Transmembrane helix</keyword>
<gene>
    <name evidence="3" type="ORF">DFH07DRAFT_780717</name>
</gene>
<keyword evidence="2" id="KW-0472">Membrane</keyword>
<keyword evidence="4" id="KW-1185">Reference proteome</keyword>
<dbReference type="Proteomes" id="UP001215280">
    <property type="component" value="Unassembled WGS sequence"/>
</dbReference>